<proteinExistence type="predicted"/>
<sequence length="145" mass="14956">MAFTLATRDAVQVMQQAGKPTAANEVHEAPKDISRRPVADVTGAIQHAMAALECVAREVDNSTDTLGKIIGRLGLPGAAPCGAAQTMGVFFVAGPAYRRWKRSDLRGSGACGDNGLGGQRLPFVASGAGHASLMAAAPRIGWAED</sequence>
<evidence type="ECO:0000313" key="2">
    <source>
        <dbReference type="Proteomes" id="UP000574769"/>
    </source>
</evidence>
<reference evidence="1 2" key="1">
    <citation type="submission" date="2020-08" db="EMBL/GenBank/DDBJ databases">
        <title>Genomic Encyclopedia of Type Strains, Phase IV (KMG-IV): sequencing the most valuable type-strain genomes for metagenomic binning, comparative biology and taxonomic classification.</title>
        <authorList>
            <person name="Goeker M."/>
        </authorList>
    </citation>
    <scope>NUCLEOTIDE SEQUENCE [LARGE SCALE GENOMIC DNA]</scope>
    <source>
        <strain evidence="1 2">DSM 15867</strain>
    </source>
</reference>
<dbReference type="AlphaFoldDB" id="A0A7W7AGV1"/>
<organism evidence="1 2">
    <name type="scientific">Sphingomonas abaci</name>
    <dbReference type="NCBI Taxonomy" id="237611"/>
    <lineage>
        <taxon>Bacteria</taxon>
        <taxon>Pseudomonadati</taxon>
        <taxon>Pseudomonadota</taxon>
        <taxon>Alphaproteobacteria</taxon>
        <taxon>Sphingomonadales</taxon>
        <taxon>Sphingomonadaceae</taxon>
        <taxon>Sphingomonas</taxon>
    </lineage>
</organism>
<protein>
    <submittedName>
        <fullName evidence="1">Uncharacterized protein</fullName>
    </submittedName>
</protein>
<evidence type="ECO:0000313" key="1">
    <source>
        <dbReference type="EMBL" id="MBB4616750.1"/>
    </source>
</evidence>
<keyword evidence="2" id="KW-1185">Reference proteome</keyword>
<dbReference type="Proteomes" id="UP000574769">
    <property type="component" value="Unassembled WGS sequence"/>
</dbReference>
<accession>A0A7W7AGV1</accession>
<dbReference type="RefSeq" id="WP_184111802.1">
    <property type="nucleotide sequence ID" value="NZ_JACHNY010000001.1"/>
</dbReference>
<gene>
    <name evidence="1" type="ORF">GGQ96_000856</name>
</gene>
<name>A0A7W7AGV1_9SPHN</name>
<dbReference type="EMBL" id="JACHNY010000001">
    <property type="protein sequence ID" value="MBB4616750.1"/>
    <property type="molecule type" value="Genomic_DNA"/>
</dbReference>
<comment type="caution">
    <text evidence="1">The sequence shown here is derived from an EMBL/GenBank/DDBJ whole genome shotgun (WGS) entry which is preliminary data.</text>
</comment>